<dbReference type="GO" id="GO:0000712">
    <property type="term" value="P:resolution of meiotic recombination intermediates"/>
    <property type="evidence" value="ECO:0007669"/>
    <property type="project" value="TreeGrafter"/>
</dbReference>
<dbReference type="GO" id="GO:0031297">
    <property type="term" value="P:replication fork processing"/>
    <property type="evidence" value="ECO:0007669"/>
    <property type="project" value="TreeGrafter"/>
</dbReference>
<dbReference type="AlphaFoldDB" id="A0A6A7C4Z7"/>
<gene>
    <name evidence="5" type="ORF">K470DRAFT_173946</name>
</gene>
<keyword evidence="3" id="KW-0238">DNA-binding</keyword>
<dbReference type="Gene3D" id="1.10.20.10">
    <property type="entry name" value="Histone, subunit A"/>
    <property type="match status" value="1"/>
</dbReference>
<evidence type="ECO:0000313" key="5">
    <source>
        <dbReference type="EMBL" id="KAF2862520.1"/>
    </source>
</evidence>
<accession>A0A6A7C4Z7</accession>
<dbReference type="PANTHER" id="PTHR22980:SF0">
    <property type="entry name" value="CENTROMERE PROTEIN S"/>
    <property type="match status" value="1"/>
</dbReference>
<dbReference type="PANTHER" id="PTHR22980">
    <property type="entry name" value="CORTISTATIN"/>
    <property type="match status" value="1"/>
</dbReference>
<evidence type="ECO:0008006" key="7">
    <source>
        <dbReference type="Google" id="ProtNLM"/>
    </source>
</evidence>
<evidence type="ECO:0000256" key="1">
    <source>
        <dbReference type="ARBA" id="ARBA00006612"/>
    </source>
</evidence>
<evidence type="ECO:0000256" key="4">
    <source>
        <dbReference type="ARBA" id="ARBA00023204"/>
    </source>
</evidence>
<dbReference type="SUPFAM" id="SSF47113">
    <property type="entry name" value="Histone-fold"/>
    <property type="match status" value="1"/>
</dbReference>
<dbReference type="InterPro" id="IPR029003">
    <property type="entry name" value="CENP-S/Mhf1"/>
</dbReference>
<name>A0A6A7C4Z7_9PEZI</name>
<sequence length="99" mass="10822">MAEEDKTSQLKSALWFSIGQTVDAVGMTQDCNASPHFIGGLSELVWAQIENAACDLEAFARHAGRSTICDKDVILLARRNEGLERVLSTTADEVKKGKR</sequence>
<dbReference type="GO" id="GO:0046982">
    <property type="term" value="F:protein heterodimerization activity"/>
    <property type="evidence" value="ECO:0007669"/>
    <property type="project" value="InterPro"/>
</dbReference>
<keyword evidence="6" id="KW-1185">Reference proteome</keyword>
<evidence type="ECO:0000256" key="3">
    <source>
        <dbReference type="ARBA" id="ARBA00023125"/>
    </source>
</evidence>
<keyword evidence="2" id="KW-0227">DNA damage</keyword>
<dbReference type="InterPro" id="IPR009072">
    <property type="entry name" value="Histone-fold"/>
</dbReference>
<comment type="similarity">
    <text evidence="1">Belongs to the TAF9 family. CENP-S/MHF1 subfamily.</text>
</comment>
<proteinExistence type="inferred from homology"/>
<dbReference type="GO" id="GO:0071821">
    <property type="term" value="C:FANCM-MHF complex"/>
    <property type="evidence" value="ECO:0007669"/>
    <property type="project" value="InterPro"/>
</dbReference>
<protein>
    <recommendedName>
        <fullName evidence="7">Apoptosis-inducing TAF9-like domain 1 family protein</fullName>
    </recommendedName>
</protein>
<dbReference type="GO" id="GO:0006281">
    <property type="term" value="P:DNA repair"/>
    <property type="evidence" value="ECO:0007669"/>
    <property type="project" value="UniProtKB-KW"/>
</dbReference>
<dbReference type="EMBL" id="MU005965">
    <property type="protein sequence ID" value="KAF2862520.1"/>
    <property type="molecule type" value="Genomic_DNA"/>
</dbReference>
<dbReference type="GO" id="GO:0003682">
    <property type="term" value="F:chromatin binding"/>
    <property type="evidence" value="ECO:0007669"/>
    <property type="project" value="TreeGrafter"/>
</dbReference>
<evidence type="ECO:0000313" key="6">
    <source>
        <dbReference type="Proteomes" id="UP000799421"/>
    </source>
</evidence>
<keyword evidence="4" id="KW-0234">DNA repair</keyword>
<dbReference type="Proteomes" id="UP000799421">
    <property type="component" value="Unassembled WGS sequence"/>
</dbReference>
<dbReference type="GO" id="GO:0003677">
    <property type="term" value="F:DNA binding"/>
    <property type="evidence" value="ECO:0007669"/>
    <property type="project" value="UniProtKB-KW"/>
</dbReference>
<reference evidence="5" key="1">
    <citation type="journal article" date="2020" name="Stud. Mycol.">
        <title>101 Dothideomycetes genomes: a test case for predicting lifestyles and emergence of pathogens.</title>
        <authorList>
            <person name="Haridas S."/>
            <person name="Albert R."/>
            <person name="Binder M."/>
            <person name="Bloem J."/>
            <person name="Labutti K."/>
            <person name="Salamov A."/>
            <person name="Andreopoulos B."/>
            <person name="Baker S."/>
            <person name="Barry K."/>
            <person name="Bills G."/>
            <person name="Bluhm B."/>
            <person name="Cannon C."/>
            <person name="Castanera R."/>
            <person name="Culley D."/>
            <person name="Daum C."/>
            <person name="Ezra D."/>
            <person name="Gonzalez J."/>
            <person name="Henrissat B."/>
            <person name="Kuo A."/>
            <person name="Liang C."/>
            <person name="Lipzen A."/>
            <person name="Lutzoni F."/>
            <person name="Magnuson J."/>
            <person name="Mondo S."/>
            <person name="Nolan M."/>
            <person name="Ohm R."/>
            <person name="Pangilinan J."/>
            <person name="Park H.-J."/>
            <person name="Ramirez L."/>
            <person name="Alfaro M."/>
            <person name="Sun H."/>
            <person name="Tritt A."/>
            <person name="Yoshinaga Y."/>
            <person name="Zwiers L.-H."/>
            <person name="Turgeon B."/>
            <person name="Goodwin S."/>
            <person name="Spatafora J."/>
            <person name="Crous P."/>
            <person name="Grigoriev I."/>
        </authorList>
    </citation>
    <scope>NUCLEOTIDE SEQUENCE</scope>
    <source>
        <strain evidence="5">CBS 480.64</strain>
    </source>
</reference>
<evidence type="ECO:0000256" key="2">
    <source>
        <dbReference type="ARBA" id="ARBA00022763"/>
    </source>
</evidence>
<dbReference type="OrthoDB" id="1872155at2759"/>
<organism evidence="5 6">
    <name type="scientific">Piedraia hortae CBS 480.64</name>
    <dbReference type="NCBI Taxonomy" id="1314780"/>
    <lineage>
        <taxon>Eukaryota</taxon>
        <taxon>Fungi</taxon>
        <taxon>Dikarya</taxon>
        <taxon>Ascomycota</taxon>
        <taxon>Pezizomycotina</taxon>
        <taxon>Dothideomycetes</taxon>
        <taxon>Dothideomycetidae</taxon>
        <taxon>Capnodiales</taxon>
        <taxon>Piedraiaceae</taxon>
        <taxon>Piedraia</taxon>
    </lineage>
</organism>
<dbReference type="Pfam" id="PF15630">
    <property type="entry name" value="CENP-S"/>
    <property type="match status" value="1"/>
</dbReference>
<dbReference type="CDD" id="cd22919">
    <property type="entry name" value="HFD_CENP-S"/>
    <property type="match status" value="1"/>
</dbReference>